<keyword evidence="2" id="KW-1185">Reference proteome</keyword>
<protein>
    <submittedName>
        <fullName evidence="1">Uncharacterized protein</fullName>
    </submittedName>
</protein>
<accession>A0ABX0JLI2</accession>
<name>A0ABX0JLI2_9BACL</name>
<evidence type="ECO:0000313" key="2">
    <source>
        <dbReference type="Proteomes" id="UP001165962"/>
    </source>
</evidence>
<sequence length="190" mass="22714">MKRVYTKFLTDPQVAENNVDNLISSFVLGYPNDEKDPNTVFIHSLKLRLLVAFPRQRKAYLHIEQISSNSIIVDFCFFGSEFDAPEWNQVGVRKDEYVDFKQFLIDMFEVYDFIIGGISWEEDVKFLFGCNEVYPNECYQYQNISPDYFFQNSSYFTDVIWNQKYMEIEDIRYPHTRLDDNAILITFREM</sequence>
<proteinExistence type="predicted"/>
<evidence type="ECO:0000313" key="1">
    <source>
        <dbReference type="EMBL" id="NHN34875.1"/>
    </source>
</evidence>
<comment type="caution">
    <text evidence="1">The sequence shown here is derived from an EMBL/GenBank/DDBJ whole genome shotgun (WGS) entry which is preliminary data.</text>
</comment>
<dbReference type="Proteomes" id="UP001165962">
    <property type="component" value="Unassembled WGS sequence"/>
</dbReference>
<dbReference type="RefSeq" id="WP_166156657.1">
    <property type="nucleotide sequence ID" value="NZ_JAAOIW010000023.1"/>
</dbReference>
<organism evidence="1 2">
    <name type="scientific">Paenibacillus agricola</name>
    <dbReference type="NCBI Taxonomy" id="2716264"/>
    <lineage>
        <taxon>Bacteria</taxon>
        <taxon>Bacillati</taxon>
        <taxon>Bacillota</taxon>
        <taxon>Bacilli</taxon>
        <taxon>Bacillales</taxon>
        <taxon>Paenibacillaceae</taxon>
        <taxon>Paenibacillus</taxon>
    </lineage>
</organism>
<reference evidence="1" key="1">
    <citation type="submission" date="2020-03" db="EMBL/GenBank/DDBJ databases">
        <title>Draft sequencing of Paenibacilllus sp. S3N08.</title>
        <authorList>
            <person name="Kim D.-U."/>
        </authorList>
    </citation>
    <scope>NUCLEOTIDE SEQUENCE</scope>
    <source>
        <strain evidence="1">S3N08</strain>
    </source>
</reference>
<dbReference type="EMBL" id="JAAOIW010000023">
    <property type="protein sequence ID" value="NHN34875.1"/>
    <property type="molecule type" value="Genomic_DNA"/>
</dbReference>
<gene>
    <name evidence="1" type="ORF">G9U52_34595</name>
</gene>